<keyword evidence="2" id="KW-1185">Reference proteome</keyword>
<dbReference type="STRING" id="81985.R0HAI4"/>
<sequence>MNELFLQSMSESAGICHPNCVRANSGQDDYDASQSAALIAVSLISSARVLFKLDPEYTEYSAQYLVDNAGKEEVEGEMDQQGCQFTVENILQYLVENVWSKKEDRQGEVDRPRRELTVKECLAFAFKKGLPRSGHWAHLGCSFKAPPFACQIPRVPMKGEVIEATYLDEAWKLFKQQPTGARLHVFTPEFDLVGEGIYKGPSGNGTSYVGLRDVIVVKLEIIEGEPVVTVQMCYKKKTLFVKVSVRSMSLPLNGDDESQVTEPTTLLVDFCIPRFFIN</sequence>
<protein>
    <submittedName>
        <fullName evidence="1">Uncharacterized protein</fullName>
    </submittedName>
</protein>
<evidence type="ECO:0000313" key="1">
    <source>
        <dbReference type="EMBL" id="EOA26409.1"/>
    </source>
</evidence>
<proteinExistence type="predicted"/>
<dbReference type="Proteomes" id="UP000029121">
    <property type="component" value="Unassembled WGS sequence"/>
</dbReference>
<name>R0HAI4_9BRAS</name>
<reference evidence="2" key="1">
    <citation type="journal article" date="2013" name="Nat. Genet.">
        <title>The Capsella rubella genome and the genomic consequences of rapid mating system evolution.</title>
        <authorList>
            <person name="Slotte T."/>
            <person name="Hazzouri K.M."/>
            <person name="Agren J.A."/>
            <person name="Koenig D."/>
            <person name="Maumus F."/>
            <person name="Guo Y.L."/>
            <person name="Steige K."/>
            <person name="Platts A.E."/>
            <person name="Escobar J.S."/>
            <person name="Newman L.K."/>
            <person name="Wang W."/>
            <person name="Mandakova T."/>
            <person name="Vello E."/>
            <person name="Smith L.M."/>
            <person name="Henz S.R."/>
            <person name="Steffen J."/>
            <person name="Takuno S."/>
            <person name="Brandvain Y."/>
            <person name="Coop G."/>
            <person name="Andolfatto P."/>
            <person name="Hu T.T."/>
            <person name="Blanchette M."/>
            <person name="Clark R.M."/>
            <person name="Quesneville H."/>
            <person name="Nordborg M."/>
            <person name="Gaut B.S."/>
            <person name="Lysak M.A."/>
            <person name="Jenkins J."/>
            <person name="Grimwood J."/>
            <person name="Chapman J."/>
            <person name="Prochnik S."/>
            <person name="Shu S."/>
            <person name="Rokhsar D."/>
            <person name="Schmutz J."/>
            <person name="Weigel D."/>
            <person name="Wright S.I."/>
        </authorList>
    </citation>
    <scope>NUCLEOTIDE SEQUENCE [LARGE SCALE GENOMIC DNA]</scope>
    <source>
        <strain evidence="2">cv. Monte Gargano</strain>
    </source>
</reference>
<dbReference type="KEGG" id="crb:17888577"/>
<dbReference type="EMBL" id="KB870808">
    <property type="protein sequence ID" value="EOA26409.1"/>
    <property type="molecule type" value="Genomic_DNA"/>
</dbReference>
<dbReference type="OrthoDB" id="1045327at2759"/>
<gene>
    <name evidence="1" type="ORF">CARUB_v10023817mg</name>
</gene>
<dbReference type="AlphaFoldDB" id="R0HAI4"/>
<accession>R0HAI4</accession>
<evidence type="ECO:0000313" key="2">
    <source>
        <dbReference type="Proteomes" id="UP000029121"/>
    </source>
</evidence>
<organism evidence="1 2">
    <name type="scientific">Capsella rubella</name>
    <dbReference type="NCBI Taxonomy" id="81985"/>
    <lineage>
        <taxon>Eukaryota</taxon>
        <taxon>Viridiplantae</taxon>
        <taxon>Streptophyta</taxon>
        <taxon>Embryophyta</taxon>
        <taxon>Tracheophyta</taxon>
        <taxon>Spermatophyta</taxon>
        <taxon>Magnoliopsida</taxon>
        <taxon>eudicotyledons</taxon>
        <taxon>Gunneridae</taxon>
        <taxon>Pentapetalae</taxon>
        <taxon>rosids</taxon>
        <taxon>malvids</taxon>
        <taxon>Brassicales</taxon>
        <taxon>Brassicaceae</taxon>
        <taxon>Camelineae</taxon>
        <taxon>Capsella</taxon>
    </lineage>
</organism>